<reference evidence="13 14" key="1">
    <citation type="submission" date="2022-10" db="EMBL/GenBank/DDBJ databases">
        <title>Marinomonas transparenta sp. nov. and Marinomonas sargassi sp. nov., isolated from marine alga (Sargassum natans (L.) Gaillon).</title>
        <authorList>
            <person name="Wang Y."/>
        </authorList>
    </citation>
    <scope>NUCLEOTIDE SEQUENCE [LARGE SCALE GENOMIC DNA]</scope>
    <source>
        <strain evidence="13 14">C2222</strain>
    </source>
</reference>
<dbReference type="EC" id="2.7.1.17" evidence="8 10"/>
<dbReference type="GO" id="GO:0004856">
    <property type="term" value="F:D-xylulokinase activity"/>
    <property type="evidence" value="ECO:0007669"/>
    <property type="project" value="UniProtKB-EC"/>
</dbReference>
<dbReference type="Gene3D" id="3.30.420.40">
    <property type="match status" value="2"/>
</dbReference>
<dbReference type="Pfam" id="PF02782">
    <property type="entry name" value="FGGY_C"/>
    <property type="match status" value="1"/>
</dbReference>
<evidence type="ECO:0000256" key="6">
    <source>
        <dbReference type="ARBA" id="ARBA00022840"/>
    </source>
</evidence>
<dbReference type="InterPro" id="IPR000577">
    <property type="entry name" value="Carb_kinase_FGGY"/>
</dbReference>
<name>A0ABT2YVK7_9GAMM</name>
<evidence type="ECO:0000256" key="5">
    <source>
        <dbReference type="ARBA" id="ARBA00022777"/>
    </source>
</evidence>
<gene>
    <name evidence="8 10 13" type="primary">xylB</name>
    <name evidence="13" type="ORF">OFY17_13760</name>
</gene>
<comment type="similarity">
    <text evidence="1 8 9">Belongs to the FGGY kinase family.</text>
</comment>
<protein>
    <recommendedName>
        <fullName evidence="8 10">Xylulose kinase</fullName>
        <shortName evidence="8 10">Xylulokinase</shortName>
        <ecNumber evidence="8 10">2.7.1.17</ecNumber>
    </recommendedName>
</protein>
<keyword evidence="7 8" id="KW-0119">Carbohydrate metabolism</keyword>
<evidence type="ECO:0000256" key="4">
    <source>
        <dbReference type="ARBA" id="ARBA00022741"/>
    </source>
</evidence>
<keyword evidence="3 8" id="KW-0808">Transferase</keyword>
<sequence length="491" mass="53121">MYLGLDLGTSGLKGVLIDEQGRVLGQSSASLVVTTPFSTWSEQDPTSWWQACRDVIADLKKTFDLSLLKGIGLSGQMHGATLLDKKGQVLRPCILWNDGRSQDQCLAMMDEFPELIDKSGNLAMPGFTAPKLRWVKENEPDVFAKTAFVLLPKDYLAYKLTGSISSDYSDASGTLWLNPSARCWDEELLSASSLSKSNMPKLFEGCDVVGRLTEKSSKELGVPQVPLVAGAGDNAAGAIGMGVVNSGQGIISLGTSGVYFAVSDSHKANPRNTVHAFCHALPNRWHQMGVTLSAANCLGWYADLVDESVPKLLERLEQANILETSVVFLPYLNGERTPHNDANASGQFFGLSSNTNQADMVLAILEGVAFSLLDCQEVLIDAGSDVENLSLIGGGARSPLWRQIIANVLGKTLFYREGGEIGPAVGAARLALIGVEYNLGGNIEGLIEQHCYMPDVIVTHNPNLDLAEYYQNKFCTYKSLYQLTKSLNKES</sequence>
<organism evidence="13 14">
    <name type="scientific">Marinomonas sargassi</name>
    <dbReference type="NCBI Taxonomy" id="2984494"/>
    <lineage>
        <taxon>Bacteria</taxon>
        <taxon>Pseudomonadati</taxon>
        <taxon>Pseudomonadota</taxon>
        <taxon>Gammaproteobacteria</taxon>
        <taxon>Oceanospirillales</taxon>
        <taxon>Oceanospirillaceae</taxon>
        <taxon>Marinomonas</taxon>
    </lineage>
</organism>
<feature type="binding site" evidence="8">
    <location>
        <begin position="77"/>
        <end position="78"/>
    </location>
    <ligand>
        <name>substrate</name>
    </ligand>
</feature>
<keyword evidence="2 8" id="KW-0859">Xylose metabolism</keyword>
<dbReference type="InterPro" id="IPR043129">
    <property type="entry name" value="ATPase_NBD"/>
</dbReference>
<evidence type="ECO:0000313" key="13">
    <source>
        <dbReference type="EMBL" id="MCV2403933.1"/>
    </source>
</evidence>
<keyword evidence="6 8" id="KW-0067">ATP-binding</keyword>
<dbReference type="Pfam" id="PF00370">
    <property type="entry name" value="FGGY_N"/>
    <property type="match status" value="1"/>
</dbReference>
<evidence type="ECO:0000256" key="3">
    <source>
        <dbReference type="ARBA" id="ARBA00022679"/>
    </source>
</evidence>
<dbReference type="PANTHER" id="PTHR43095">
    <property type="entry name" value="SUGAR KINASE"/>
    <property type="match status" value="1"/>
</dbReference>
<dbReference type="PIRSF" id="PIRSF000538">
    <property type="entry name" value="GlpK"/>
    <property type="match status" value="1"/>
</dbReference>
<dbReference type="SUPFAM" id="SSF53067">
    <property type="entry name" value="Actin-like ATPase domain"/>
    <property type="match status" value="2"/>
</dbReference>
<dbReference type="InterPro" id="IPR018485">
    <property type="entry name" value="FGGY_C"/>
</dbReference>
<evidence type="ECO:0000256" key="2">
    <source>
        <dbReference type="ARBA" id="ARBA00022629"/>
    </source>
</evidence>
<dbReference type="PANTHER" id="PTHR43095:SF6">
    <property type="entry name" value="XYLULOSE KINASE"/>
    <property type="match status" value="1"/>
</dbReference>
<dbReference type="Proteomes" id="UP001209713">
    <property type="component" value="Unassembled WGS sequence"/>
</dbReference>
<dbReference type="InterPro" id="IPR006000">
    <property type="entry name" value="Xylulokinase"/>
</dbReference>
<dbReference type="HAMAP" id="MF_02220">
    <property type="entry name" value="XylB"/>
    <property type="match status" value="1"/>
</dbReference>
<feature type="domain" description="Carbohydrate kinase FGGY N-terminal" evidence="11">
    <location>
        <begin position="1"/>
        <end position="240"/>
    </location>
</feature>
<comment type="catalytic activity">
    <reaction evidence="8 10">
        <text>D-xylulose + ATP = D-xylulose 5-phosphate + ADP + H(+)</text>
        <dbReference type="Rhea" id="RHEA:10964"/>
        <dbReference type="ChEBI" id="CHEBI:15378"/>
        <dbReference type="ChEBI" id="CHEBI:17140"/>
        <dbReference type="ChEBI" id="CHEBI:30616"/>
        <dbReference type="ChEBI" id="CHEBI:57737"/>
        <dbReference type="ChEBI" id="CHEBI:456216"/>
        <dbReference type="EC" id="2.7.1.17"/>
    </reaction>
</comment>
<dbReference type="InterPro" id="IPR018484">
    <property type="entry name" value="FGGY_N"/>
</dbReference>
<evidence type="ECO:0000313" key="14">
    <source>
        <dbReference type="Proteomes" id="UP001209713"/>
    </source>
</evidence>
<evidence type="ECO:0000256" key="7">
    <source>
        <dbReference type="ARBA" id="ARBA00023277"/>
    </source>
</evidence>
<evidence type="ECO:0000256" key="8">
    <source>
        <dbReference type="HAMAP-Rule" id="MF_02220"/>
    </source>
</evidence>
<keyword evidence="14" id="KW-1185">Reference proteome</keyword>
<comment type="caution">
    <text evidence="13">The sequence shown here is derived from an EMBL/GenBank/DDBJ whole genome shotgun (WGS) entry which is preliminary data.</text>
</comment>
<evidence type="ECO:0000256" key="10">
    <source>
        <dbReference type="RuleBase" id="RU364073"/>
    </source>
</evidence>
<keyword evidence="4 8" id="KW-0547">Nucleotide-binding</keyword>
<dbReference type="NCBIfam" id="TIGR01312">
    <property type="entry name" value="XylB"/>
    <property type="match status" value="1"/>
</dbReference>
<feature type="domain" description="Carbohydrate kinase FGGY C-terminal" evidence="12">
    <location>
        <begin position="251"/>
        <end position="433"/>
    </location>
</feature>
<dbReference type="InterPro" id="IPR050406">
    <property type="entry name" value="FGGY_Carb_Kinase"/>
</dbReference>
<proteinExistence type="inferred from homology"/>
<comment type="function">
    <text evidence="8">Catalyzes the phosphorylation of D-xylulose to D-xylulose 5-phosphate.</text>
</comment>
<feature type="site" description="Important for activity" evidence="8">
    <location>
        <position position="6"/>
    </location>
</feature>
<dbReference type="RefSeq" id="WP_263531314.1">
    <property type="nucleotide sequence ID" value="NZ_JAOVZB010000006.1"/>
</dbReference>
<keyword evidence="5 8" id="KW-0418">Kinase</keyword>
<feature type="active site" description="Proton acceptor" evidence="8">
    <location>
        <position position="233"/>
    </location>
</feature>
<dbReference type="CDD" id="cd07808">
    <property type="entry name" value="ASKHA_NBD_FGGY_EcXK-like"/>
    <property type="match status" value="1"/>
</dbReference>
<dbReference type="InterPro" id="IPR018483">
    <property type="entry name" value="Carb_kinase_FGGY_CS"/>
</dbReference>
<evidence type="ECO:0000256" key="1">
    <source>
        <dbReference type="ARBA" id="ARBA00009156"/>
    </source>
</evidence>
<dbReference type="PROSITE" id="PS00933">
    <property type="entry name" value="FGGY_KINASES_1"/>
    <property type="match status" value="1"/>
</dbReference>
<dbReference type="PROSITE" id="PS00445">
    <property type="entry name" value="FGGY_KINASES_2"/>
    <property type="match status" value="1"/>
</dbReference>
<dbReference type="EMBL" id="JAOVZB010000006">
    <property type="protein sequence ID" value="MCV2403933.1"/>
    <property type="molecule type" value="Genomic_DNA"/>
</dbReference>
<evidence type="ECO:0000259" key="12">
    <source>
        <dbReference type="Pfam" id="PF02782"/>
    </source>
</evidence>
<evidence type="ECO:0000256" key="9">
    <source>
        <dbReference type="RuleBase" id="RU003733"/>
    </source>
</evidence>
<evidence type="ECO:0000259" key="11">
    <source>
        <dbReference type="Pfam" id="PF00370"/>
    </source>
</evidence>
<accession>A0ABT2YVK7</accession>